<proteinExistence type="predicted"/>
<feature type="signal peptide" evidence="4">
    <location>
        <begin position="1"/>
        <end position="19"/>
    </location>
</feature>
<name>A0A834MDT3_RHYFE</name>
<protein>
    <recommendedName>
        <fullName evidence="5">BPTI/Kunitz inhibitor domain-containing protein</fullName>
    </recommendedName>
</protein>
<dbReference type="AlphaFoldDB" id="A0A834MDT3"/>
<evidence type="ECO:0000256" key="1">
    <source>
        <dbReference type="ARBA" id="ARBA00022690"/>
    </source>
</evidence>
<gene>
    <name evidence="6" type="ORF">GWI33_005456</name>
</gene>
<accession>A0A834MDT3</accession>
<dbReference type="OrthoDB" id="6775666at2759"/>
<evidence type="ECO:0000259" key="5">
    <source>
        <dbReference type="PROSITE" id="PS50279"/>
    </source>
</evidence>
<dbReference type="GO" id="GO:0005615">
    <property type="term" value="C:extracellular space"/>
    <property type="evidence" value="ECO:0007669"/>
    <property type="project" value="TreeGrafter"/>
</dbReference>
<evidence type="ECO:0000313" key="7">
    <source>
        <dbReference type="Proteomes" id="UP000625711"/>
    </source>
</evidence>
<dbReference type="Proteomes" id="UP000625711">
    <property type="component" value="Unassembled WGS sequence"/>
</dbReference>
<feature type="chain" id="PRO_5032683504" description="BPTI/Kunitz inhibitor domain-containing protein" evidence="4">
    <location>
        <begin position="20"/>
        <end position="92"/>
    </location>
</feature>
<feature type="domain" description="BPTI/Kunitz inhibitor" evidence="5">
    <location>
        <begin position="31"/>
        <end position="83"/>
    </location>
</feature>
<dbReference type="PROSITE" id="PS50279">
    <property type="entry name" value="BPTI_KUNITZ_2"/>
    <property type="match status" value="1"/>
</dbReference>
<dbReference type="InterPro" id="IPR036880">
    <property type="entry name" value="Kunitz_BPTI_sf"/>
</dbReference>
<keyword evidence="7" id="KW-1185">Reference proteome</keyword>
<keyword evidence="3" id="KW-1015">Disulfide bond</keyword>
<evidence type="ECO:0000256" key="2">
    <source>
        <dbReference type="ARBA" id="ARBA00022900"/>
    </source>
</evidence>
<dbReference type="InterPro" id="IPR050098">
    <property type="entry name" value="TFPI/VKTCI-like"/>
</dbReference>
<dbReference type="EMBL" id="JAACXV010000272">
    <property type="protein sequence ID" value="KAF7280856.1"/>
    <property type="molecule type" value="Genomic_DNA"/>
</dbReference>
<dbReference type="Gene3D" id="4.10.410.10">
    <property type="entry name" value="Pancreatic trypsin inhibitor Kunitz domain"/>
    <property type="match status" value="1"/>
</dbReference>
<dbReference type="GO" id="GO:0004867">
    <property type="term" value="F:serine-type endopeptidase inhibitor activity"/>
    <property type="evidence" value="ECO:0007669"/>
    <property type="project" value="UniProtKB-KW"/>
</dbReference>
<keyword evidence="2" id="KW-0722">Serine protease inhibitor</keyword>
<dbReference type="InterPro" id="IPR002223">
    <property type="entry name" value="Kunitz_BPTI"/>
</dbReference>
<evidence type="ECO:0000313" key="6">
    <source>
        <dbReference type="EMBL" id="KAF7280856.1"/>
    </source>
</evidence>
<keyword evidence="1" id="KW-0646">Protease inhibitor</keyword>
<sequence>MYKSLVFLFISVFFLVGLSKEEALLFSSADCTLPHETGPIHCLAYMPVYTWNNQEKSCEKTIYGGCRRTANNFDTLDECESIARPVCAGNTI</sequence>
<dbReference type="SMART" id="SM00131">
    <property type="entry name" value="KU"/>
    <property type="match status" value="1"/>
</dbReference>
<dbReference type="PANTHER" id="PTHR10083:SF374">
    <property type="entry name" value="BPTI_KUNITZ INHIBITOR DOMAIN-CONTAINING PROTEIN"/>
    <property type="match status" value="1"/>
</dbReference>
<evidence type="ECO:0000256" key="3">
    <source>
        <dbReference type="ARBA" id="ARBA00023157"/>
    </source>
</evidence>
<evidence type="ECO:0000256" key="4">
    <source>
        <dbReference type="SAM" id="SignalP"/>
    </source>
</evidence>
<organism evidence="6 7">
    <name type="scientific">Rhynchophorus ferrugineus</name>
    <name type="common">Red palm weevil</name>
    <name type="synonym">Curculio ferrugineus</name>
    <dbReference type="NCBI Taxonomy" id="354439"/>
    <lineage>
        <taxon>Eukaryota</taxon>
        <taxon>Metazoa</taxon>
        <taxon>Ecdysozoa</taxon>
        <taxon>Arthropoda</taxon>
        <taxon>Hexapoda</taxon>
        <taxon>Insecta</taxon>
        <taxon>Pterygota</taxon>
        <taxon>Neoptera</taxon>
        <taxon>Endopterygota</taxon>
        <taxon>Coleoptera</taxon>
        <taxon>Polyphaga</taxon>
        <taxon>Cucujiformia</taxon>
        <taxon>Curculionidae</taxon>
        <taxon>Dryophthorinae</taxon>
        <taxon>Rhynchophorus</taxon>
    </lineage>
</organism>
<dbReference type="PANTHER" id="PTHR10083">
    <property type="entry name" value="KUNITZ-TYPE PROTEASE INHIBITOR-RELATED"/>
    <property type="match status" value="1"/>
</dbReference>
<comment type="caution">
    <text evidence="6">The sequence shown here is derived from an EMBL/GenBank/DDBJ whole genome shotgun (WGS) entry which is preliminary data.</text>
</comment>
<reference evidence="6" key="1">
    <citation type="submission" date="2020-08" db="EMBL/GenBank/DDBJ databases">
        <title>Genome sequencing and assembly of the red palm weevil Rhynchophorus ferrugineus.</title>
        <authorList>
            <person name="Dias G.B."/>
            <person name="Bergman C.M."/>
            <person name="Manee M."/>
        </authorList>
    </citation>
    <scope>NUCLEOTIDE SEQUENCE</scope>
    <source>
        <strain evidence="6">AA-2017</strain>
        <tissue evidence="6">Whole larva</tissue>
    </source>
</reference>
<dbReference type="Pfam" id="PF00014">
    <property type="entry name" value="Kunitz_BPTI"/>
    <property type="match status" value="1"/>
</dbReference>
<keyword evidence="4" id="KW-0732">Signal</keyword>
<dbReference type="SUPFAM" id="SSF57362">
    <property type="entry name" value="BPTI-like"/>
    <property type="match status" value="1"/>
</dbReference>